<gene>
    <name evidence="3" type="primary">bamB_6</name>
    <name evidence="3" type="ORF">UC8_31810</name>
</gene>
<keyword evidence="4" id="KW-1185">Reference proteome</keyword>
<dbReference type="OrthoDB" id="244732at2"/>
<organism evidence="3 4">
    <name type="scientific">Roseimaritima ulvae</name>
    <dbReference type="NCBI Taxonomy" id="980254"/>
    <lineage>
        <taxon>Bacteria</taxon>
        <taxon>Pseudomonadati</taxon>
        <taxon>Planctomycetota</taxon>
        <taxon>Planctomycetia</taxon>
        <taxon>Pirellulales</taxon>
        <taxon>Pirellulaceae</taxon>
        <taxon>Roseimaritima</taxon>
    </lineage>
</organism>
<dbReference type="Gene3D" id="2.40.10.480">
    <property type="match status" value="1"/>
</dbReference>
<protein>
    <submittedName>
        <fullName evidence="3">Outer membrane protein assembly factor BamB</fullName>
    </submittedName>
</protein>
<feature type="domain" description="Pyrrolo-quinoline quinone repeat" evidence="2">
    <location>
        <begin position="204"/>
        <end position="299"/>
    </location>
</feature>
<dbReference type="Proteomes" id="UP000325286">
    <property type="component" value="Chromosome"/>
</dbReference>
<evidence type="ECO:0000313" key="4">
    <source>
        <dbReference type="Proteomes" id="UP000325286"/>
    </source>
</evidence>
<dbReference type="Gene3D" id="2.40.128.630">
    <property type="match status" value="1"/>
</dbReference>
<evidence type="ECO:0000259" key="2">
    <source>
        <dbReference type="Pfam" id="PF13360"/>
    </source>
</evidence>
<dbReference type="PROSITE" id="PS51257">
    <property type="entry name" value="PROKAR_LIPOPROTEIN"/>
    <property type="match status" value="1"/>
</dbReference>
<dbReference type="PANTHER" id="PTHR34512">
    <property type="entry name" value="CELL SURFACE PROTEIN"/>
    <property type="match status" value="1"/>
</dbReference>
<dbReference type="SMART" id="SM00564">
    <property type="entry name" value="PQQ"/>
    <property type="match status" value="4"/>
</dbReference>
<accession>A0A5B9QTC5</accession>
<feature type="chain" id="PRO_5022712288" evidence="1">
    <location>
        <begin position="32"/>
        <end position="429"/>
    </location>
</feature>
<dbReference type="InterPro" id="IPR018391">
    <property type="entry name" value="PQQ_b-propeller_rpt"/>
</dbReference>
<dbReference type="Pfam" id="PF13360">
    <property type="entry name" value="PQQ_2"/>
    <property type="match status" value="3"/>
</dbReference>
<proteinExistence type="predicted"/>
<reference evidence="3 4" key="1">
    <citation type="submission" date="2019-08" db="EMBL/GenBank/DDBJ databases">
        <title>Deep-cultivation of Planctomycetes and their phenomic and genomic characterization uncovers novel biology.</title>
        <authorList>
            <person name="Wiegand S."/>
            <person name="Jogler M."/>
            <person name="Boedeker C."/>
            <person name="Pinto D."/>
            <person name="Vollmers J."/>
            <person name="Rivas-Marin E."/>
            <person name="Kohn T."/>
            <person name="Peeters S.H."/>
            <person name="Heuer A."/>
            <person name="Rast P."/>
            <person name="Oberbeckmann S."/>
            <person name="Bunk B."/>
            <person name="Jeske O."/>
            <person name="Meyerdierks A."/>
            <person name="Storesund J.E."/>
            <person name="Kallscheuer N."/>
            <person name="Luecker S."/>
            <person name="Lage O.M."/>
            <person name="Pohl T."/>
            <person name="Merkel B.J."/>
            <person name="Hornburger P."/>
            <person name="Mueller R.-W."/>
            <person name="Bruemmer F."/>
            <person name="Labrenz M."/>
            <person name="Spormann A.M."/>
            <person name="Op den Camp H."/>
            <person name="Overmann J."/>
            <person name="Amann R."/>
            <person name="Jetten M.S.M."/>
            <person name="Mascher T."/>
            <person name="Medema M.H."/>
            <person name="Devos D.P."/>
            <person name="Kaster A.-K."/>
            <person name="Ovreas L."/>
            <person name="Rohde M."/>
            <person name="Galperin M.Y."/>
            <person name="Jogler C."/>
        </authorList>
    </citation>
    <scope>NUCLEOTIDE SEQUENCE [LARGE SCALE GENOMIC DNA]</scope>
    <source>
        <strain evidence="3 4">UC8</strain>
    </source>
</reference>
<evidence type="ECO:0000313" key="3">
    <source>
        <dbReference type="EMBL" id="QEG41162.1"/>
    </source>
</evidence>
<dbReference type="KEGG" id="rul:UC8_31810"/>
<dbReference type="RefSeq" id="WP_068131883.1">
    <property type="nucleotide sequence ID" value="NZ_CP042914.1"/>
</dbReference>
<dbReference type="PANTHER" id="PTHR34512:SF30">
    <property type="entry name" value="OUTER MEMBRANE PROTEIN ASSEMBLY FACTOR BAMB"/>
    <property type="match status" value="1"/>
</dbReference>
<feature type="domain" description="Pyrrolo-quinoline quinone repeat" evidence="2">
    <location>
        <begin position="327"/>
        <end position="382"/>
    </location>
</feature>
<dbReference type="Gene3D" id="2.130.10.10">
    <property type="entry name" value="YVTN repeat-like/Quinoprotein amine dehydrogenase"/>
    <property type="match status" value="1"/>
</dbReference>
<dbReference type="InterPro" id="IPR015943">
    <property type="entry name" value="WD40/YVTN_repeat-like_dom_sf"/>
</dbReference>
<dbReference type="InterPro" id="IPR002372">
    <property type="entry name" value="PQQ_rpt_dom"/>
</dbReference>
<feature type="signal peptide" evidence="1">
    <location>
        <begin position="1"/>
        <end position="31"/>
    </location>
</feature>
<dbReference type="AlphaFoldDB" id="A0A5B9QTC5"/>
<keyword evidence="1" id="KW-0732">Signal</keyword>
<name>A0A5B9QTC5_9BACT</name>
<dbReference type="EMBL" id="CP042914">
    <property type="protein sequence ID" value="QEG41162.1"/>
    <property type="molecule type" value="Genomic_DNA"/>
</dbReference>
<feature type="domain" description="Pyrrolo-quinoline quinone repeat" evidence="2">
    <location>
        <begin position="64"/>
        <end position="198"/>
    </location>
</feature>
<dbReference type="SUPFAM" id="SSF50998">
    <property type="entry name" value="Quinoprotein alcohol dehydrogenase-like"/>
    <property type="match status" value="1"/>
</dbReference>
<sequence length="429" mass="45836" precursor="true">MKWFGRCSLSLPVLAAALACGSLLITEVAGAADSWPRFRGPAGNGIAPDTPATIPLQWSPQRNVRWRCETPGSGWSSPVVGGGKVYLTAAIAADDQPDDLNLSLIIIDAQSGRIDRVVKLLQQDGEQAPSIHKKNSHASPTPILAGDRIYAHFGHQGTVCTDLAGNVIWSQRELTFPPVHGNGGSPVLVGKHLIFTCDGSRRPYVAALNTDDGSVAWRTERPVDAVKKFSFATPTVIDVAGQTQVIAPGSDCVLALEPTSGDILWQVRYDGYSVIPKPVYANGRVFVMTGYDRASLLAIRPDGQGDVTDTHVDWIVDKGISKTPSLIATDGILLLVSDDGIAVCIDQESGEGLWKQRLGGGFSASPILVGQRLYLTNEAGLTTVLRAGRKYEKISENDLQERTLASAAVAEGAIFQRTAKALYRLQTGT</sequence>
<evidence type="ECO:0000256" key="1">
    <source>
        <dbReference type="SAM" id="SignalP"/>
    </source>
</evidence>
<dbReference type="InterPro" id="IPR011047">
    <property type="entry name" value="Quinoprotein_ADH-like_sf"/>
</dbReference>